<dbReference type="InterPro" id="IPR036314">
    <property type="entry name" value="SOD_C_sf"/>
</dbReference>
<sequence>MAKFELPELPYAYDALEPYIDKETMNIHHTKHHNTYVTKLNGALEGHADLEGKSLEDLLSDLNSLPESIRTAVRNNGGGHANHSLFWSILSPNGGGEPSGELGSKIEEKFGSYDKFKEEFANAATGRFGSGWAWLIVDNGQLEITSTPNQDTPVMEGKKPILGLDVWEHAYYLKYQNKRPDYISAFWNVVNWDEVSNRYQAAK</sequence>
<dbReference type="PANTHER" id="PTHR43595">
    <property type="entry name" value="37S RIBOSOMAL PROTEIN S26, MITOCHONDRIAL"/>
    <property type="match status" value="1"/>
</dbReference>
<evidence type="ECO:0000256" key="3">
    <source>
        <dbReference type="ARBA" id="ARBA00012682"/>
    </source>
</evidence>
<dbReference type="GO" id="GO:0004784">
    <property type="term" value="F:superoxide dismutase activity"/>
    <property type="evidence" value="ECO:0007669"/>
    <property type="project" value="UniProtKB-EC"/>
</dbReference>
<feature type="binding site" evidence="7">
    <location>
        <position position="28"/>
    </location>
    <ligand>
        <name>Mn(2+)</name>
        <dbReference type="ChEBI" id="CHEBI:29035"/>
    </ligand>
</feature>
<keyword evidence="12" id="KW-1185">Reference proteome</keyword>
<dbReference type="InterPro" id="IPR019831">
    <property type="entry name" value="Mn/Fe_SOD_N"/>
</dbReference>
<evidence type="ECO:0000256" key="8">
    <source>
        <dbReference type="RuleBase" id="RU000414"/>
    </source>
</evidence>
<evidence type="ECO:0000313" key="12">
    <source>
        <dbReference type="Proteomes" id="UP000799092"/>
    </source>
</evidence>
<dbReference type="EMBL" id="WJNG01000007">
    <property type="protein sequence ID" value="MRH43111.1"/>
    <property type="molecule type" value="Genomic_DNA"/>
</dbReference>
<name>A0A6A8DHC5_9BACI</name>
<dbReference type="RefSeq" id="WP_153736736.1">
    <property type="nucleotide sequence ID" value="NZ_WJNG01000007.1"/>
</dbReference>
<dbReference type="Pfam" id="PF02777">
    <property type="entry name" value="Sod_Fe_C"/>
    <property type="match status" value="1"/>
</dbReference>
<dbReference type="InterPro" id="IPR001189">
    <property type="entry name" value="Mn/Fe_SOD"/>
</dbReference>
<evidence type="ECO:0000313" key="11">
    <source>
        <dbReference type="EMBL" id="MRH43111.1"/>
    </source>
</evidence>
<evidence type="ECO:0000259" key="9">
    <source>
        <dbReference type="Pfam" id="PF00081"/>
    </source>
</evidence>
<organism evidence="11 12">
    <name type="scientific">Aquibacillus halophilus</name>
    <dbReference type="NCBI Taxonomy" id="930132"/>
    <lineage>
        <taxon>Bacteria</taxon>
        <taxon>Bacillati</taxon>
        <taxon>Bacillota</taxon>
        <taxon>Bacilli</taxon>
        <taxon>Bacillales</taxon>
        <taxon>Bacillaceae</taxon>
        <taxon>Aquibacillus</taxon>
    </lineage>
</organism>
<keyword evidence="4 7" id="KW-0479">Metal-binding</keyword>
<dbReference type="SUPFAM" id="SSF54719">
    <property type="entry name" value="Fe,Mn superoxide dismutase (SOD), C-terminal domain"/>
    <property type="match status" value="1"/>
</dbReference>
<comment type="cofactor">
    <cofactor evidence="1">
        <name>Mn(2+)</name>
        <dbReference type="ChEBI" id="CHEBI:29035"/>
    </cofactor>
</comment>
<dbReference type="InterPro" id="IPR019833">
    <property type="entry name" value="Mn/Fe_SOD_BS"/>
</dbReference>
<comment type="similarity">
    <text evidence="2 8">Belongs to the iron/manganese superoxide dismutase family.</text>
</comment>
<feature type="domain" description="Manganese/iron superoxide dismutase C-terminal" evidence="10">
    <location>
        <begin position="98"/>
        <end position="198"/>
    </location>
</feature>
<proteinExistence type="inferred from homology"/>
<feature type="domain" description="Manganese/iron superoxide dismutase N-terminal" evidence="9">
    <location>
        <begin position="3"/>
        <end position="91"/>
    </location>
</feature>
<dbReference type="PIRSF" id="PIRSF000349">
    <property type="entry name" value="SODismutase"/>
    <property type="match status" value="1"/>
</dbReference>
<dbReference type="Proteomes" id="UP000799092">
    <property type="component" value="Unassembled WGS sequence"/>
</dbReference>
<gene>
    <name evidence="11" type="ORF">GH741_10510</name>
</gene>
<dbReference type="GO" id="GO:0005737">
    <property type="term" value="C:cytoplasm"/>
    <property type="evidence" value="ECO:0007669"/>
    <property type="project" value="TreeGrafter"/>
</dbReference>
<evidence type="ECO:0000256" key="4">
    <source>
        <dbReference type="ARBA" id="ARBA00022723"/>
    </source>
</evidence>
<dbReference type="Gene3D" id="3.55.40.20">
    <property type="entry name" value="Iron/manganese superoxide dismutase, C-terminal domain"/>
    <property type="match status" value="1"/>
</dbReference>
<dbReference type="InterPro" id="IPR019832">
    <property type="entry name" value="Mn/Fe_SOD_C"/>
</dbReference>
<dbReference type="GO" id="GO:0046872">
    <property type="term" value="F:metal ion binding"/>
    <property type="evidence" value="ECO:0007669"/>
    <property type="project" value="UniProtKB-KW"/>
</dbReference>
<evidence type="ECO:0000256" key="5">
    <source>
        <dbReference type="ARBA" id="ARBA00023002"/>
    </source>
</evidence>
<accession>A0A6A8DHC5</accession>
<evidence type="ECO:0000259" key="10">
    <source>
        <dbReference type="Pfam" id="PF02777"/>
    </source>
</evidence>
<dbReference type="Pfam" id="PF00081">
    <property type="entry name" value="Sod_Fe_N"/>
    <property type="match status" value="1"/>
</dbReference>
<comment type="function">
    <text evidence="8">Destroys radicals which are normally produced within the cells and which are toxic to biological systems.</text>
</comment>
<evidence type="ECO:0000256" key="7">
    <source>
        <dbReference type="PIRSR" id="PIRSR000349-1"/>
    </source>
</evidence>
<dbReference type="Gene3D" id="1.10.287.990">
    <property type="entry name" value="Fe,Mn superoxide dismutase (SOD) domain"/>
    <property type="match status" value="1"/>
</dbReference>
<comment type="caution">
    <text evidence="11">The sequence shown here is derived from an EMBL/GenBank/DDBJ whole genome shotgun (WGS) entry which is preliminary data.</text>
</comment>
<dbReference type="EC" id="1.15.1.1" evidence="3 8"/>
<comment type="catalytic activity">
    <reaction evidence="6 8">
        <text>2 superoxide + 2 H(+) = H2O2 + O2</text>
        <dbReference type="Rhea" id="RHEA:20696"/>
        <dbReference type="ChEBI" id="CHEBI:15378"/>
        <dbReference type="ChEBI" id="CHEBI:15379"/>
        <dbReference type="ChEBI" id="CHEBI:16240"/>
        <dbReference type="ChEBI" id="CHEBI:18421"/>
        <dbReference type="EC" id="1.15.1.1"/>
    </reaction>
</comment>
<dbReference type="InterPro" id="IPR036324">
    <property type="entry name" value="Mn/Fe_SOD_N_sf"/>
</dbReference>
<evidence type="ECO:0000256" key="6">
    <source>
        <dbReference type="ARBA" id="ARBA00049204"/>
    </source>
</evidence>
<dbReference type="AlphaFoldDB" id="A0A6A8DHC5"/>
<dbReference type="FunFam" id="1.10.287.990:FF:000001">
    <property type="entry name" value="Superoxide dismutase"/>
    <property type="match status" value="1"/>
</dbReference>
<reference evidence="11" key="1">
    <citation type="submission" date="2019-11" db="EMBL/GenBank/DDBJ databases">
        <authorList>
            <person name="Li J."/>
        </authorList>
    </citation>
    <scope>NUCLEOTIDE SEQUENCE</scope>
    <source>
        <strain evidence="11">B6B</strain>
    </source>
</reference>
<protein>
    <recommendedName>
        <fullName evidence="3 8">Superoxide dismutase</fullName>
        <ecNumber evidence="3 8">1.15.1.1</ecNumber>
    </recommendedName>
</protein>
<feature type="binding site" evidence="7">
    <location>
        <position position="83"/>
    </location>
    <ligand>
        <name>Mn(2+)</name>
        <dbReference type="ChEBI" id="CHEBI:29035"/>
    </ligand>
</feature>
<dbReference type="OrthoDB" id="9803125at2"/>
<evidence type="ECO:0000256" key="1">
    <source>
        <dbReference type="ARBA" id="ARBA00001936"/>
    </source>
</evidence>
<dbReference type="PROSITE" id="PS00088">
    <property type="entry name" value="SOD_MN"/>
    <property type="match status" value="1"/>
</dbReference>
<feature type="binding site" evidence="7">
    <location>
        <position position="165"/>
    </location>
    <ligand>
        <name>Mn(2+)</name>
        <dbReference type="ChEBI" id="CHEBI:29035"/>
    </ligand>
</feature>
<feature type="binding site" evidence="7">
    <location>
        <position position="169"/>
    </location>
    <ligand>
        <name>Mn(2+)</name>
        <dbReference type="ChEBI" id="CHEBI:29035"/>
    </ligand>
</feature>
<dbReference type="FunFam" id="3.55.40.20:FF:000001">
    <property type="entry name" value="Superoxide dismutase"/>
    <property type="match status" value="1"/>
</dbReference>
<evidence type="ECO:0000256" key="2">
    <source>
        <dbReference type="ARBA" id="ARBA00008714"/>
    </source>
</evidence>
<dbReference type="PANTHER" id="PTHR43595:SF2">
    <property type="entry name" value="SMALL RIBOSOMAL SUBUNIT PROTEIN MS42"/>
    <property type="match status" value="1"/>
</dbReference>
<dbReference type="SUPFAM" id="SSF46609">
    <property type="entry name" value="Fe,Mn superoxide dismutase (SOD), N-terminal domain"/>
    <property type="match status" value="1"/>
</dbReference>
<dbReference type="PRINTS" id="PR01703">
    <property type="entry name" value="MNSODISMTASE"/>
</dbReference>
<keyword evidence="5 8" id="KW-0560">Oxidoreductase</keyword>